<organism evidence="2">
    <name type="scientific">marine sediment metagenome</name>
    <dbReference type="NCBI Taxonomy" id="412755"/>
    <lineage>
        <taxon>unclassified sequences</taxon>
        <taxon>metagenomes</taxon>
        <taxon>ecological metagenomes</taxon>
    </lineage>
</organism>
<reference evidence="2" key="1">
    <citation type="journal article" date="2014" name="Front. Microbiol.">
        <title>High frequency of phylogenetically diverse reductive dehalogenase-homologous genes in deep subseafloor sedimentary metagenomes.</title>
        <authorList>
            <person name="Kawai M."/>
            <person name="Futagami T."/>
            <person name="Toyoda A."/>
            <person name="Takaki Y."/>
            <person name="Nishi S."/>
            <person name="Hori S."/>
            <person name="Arai W."/>
            <person name="Tsubouchi T."/>
            <person name="Morono Y."/>
            <person name="Uchiyama I."/>
            <person name="Ito T."/>
            <person name="Fujiyama A."/>
            <person name="Inagaki F."/>
            <person name="Takami H."/>
        </authorList>
    </citation>
    <scope>NUCLEOTIDE SEQUENCE</scope>
    <source>
        <strain evidence="2">Expedition CK06-06</strain>
    </source>
</reference>
<dbReference type="EMBL" id="BARS01008144">
    <property type="protein sequence ID" value="GAF74580.1"/>
    <property type="molecule type" value="Genomic_DNA"/>
</dbReference>
<comment type="caution">
    <text evidence="2">The sequence shown here is derived from an EMBL/GenBank/DDBJ whole genome shotgun (WGS) entry which is preliminary data.</text>
</comment>
<dbReference type="AlphaFoldDB" id="X0TEV6"/>
<feature type="compositionally biased region" description="Polar residues" evidence="1">
    <location>
        <begin position="45"/>
        <end position="54"/>
    </location>
</feature>
<gene>
    <name evidence="2" type="ORF">S01H1_15593</name>
</gene>
<feature type="non-terminal residue" evidence="2">
    <location>
        <position position="1"/>
    </location>
</feature>
<name>X0TEV6_9ZZZZ</name>
<evidence type="ECO:0000256" key="1">
    <source>
        <dbReference type="SAM" id="MobiDB-lite"/>
    </source>
</evidence>
<sequence length="69" mass="7532">RKAIRLTPQATIPAPGAGGGDRYNLTLFGGLKPWTFTFTRPTFTANNAGKQSENGLPAKEQPQRTWTTK</sequence>
<evidence type="ECO:0000313" key="2">
    <source>
        <dbReference type="EMBL" id="GAF74580.1"/>
    </source>
</evidence>
<feature type="region of interest" description="Disordered" evidence="1">
    <location>
        <begin position="45"/>
        <end position="69"/>
    </location>
</feature>
<accession>X0TEV6</accession>
<proteinExistence type="predicted"/>
<protein>
    <submittedName>
        <fullName evidence="2">Uncharacterized protein</fullName>
    </submittedName>
</protein>